<comment type="caution">
    <text evidence="1">The sequence shown here is derived from an EMBL/GenBank/DDBJ whole genome shotgun (WGS) entry which is preliminary data.</text>
</comment>
<keyword evidence="2" id="KW-1185">Reference proteome</keyword>
<sequence>MIGTDGTFMLFLFNEVVFDVAEPRATALAARSPLSEAQLFNLGVAKTIKLLRETIFDDPDLAQNRPDKAHFLAAMLAWKTGEANAVLAVRPTAARGPQDVQVRLAAVSLVTLVQLRELQQGGKLTPRATNSAVWDHAPQRMQA</sequence>
<organism evidence="1 2">
    <name type="scientific">Marinicauda pacifica</name>
    <dbReference type="NCBI Taxonomy" id="1133559"/>
    <lineage>
        <taxon>Bacteria</taxon>
        <taxon>Pseudomonadati</taxon>
        <taxon>Pseudomonadota</taxon>
        <taxon>Alphaproteobacteria</taxon>
        <taxon>Maricaulales</taxon>
        <taxon>Maricaulaceae</taxon>
        <taxon>Marinicauda</taxon>
    </lineage>
</organism>
<evidence type="ECO:0000313" key="1">
    <source>
        <dbReference type="EMBL" id="TGY93933.1"/>
    </source>
</evidence>
<name>A0A4S2HDK7_9PROT</name>
<evidence type="ECO:0000313" key="2">
    <source>
        <dbReference type="Proteomes" id="UP000305451"/>
    </source>
</evidence>
<dbReference type="Proteomes" id="UP000305451">
    <property type="component" value="Unassembled WGS sequence"/>
</dbReference>
<dbReference type="RefSeq" id="WP_135943128.1">
    <property type="nucleotide sequence ID" value="NZ_BMEI01000001.1"/>
</dbReference>
<reference evidence="1 2" key="1">
    <citation type="journal article" date="2013" name="Int. J. Syst. Evol. Microbiol.">
        <title>Marinicauda pacifica gen. nov., sp. nov., a prosthecate alphaproteobacterium of the family Hyphomonadaceae isolated from deep seawater.</title>
        <authorList>
            <person name="Zhang X.Y."/>
            <person name="Li G.W."/>
            <person name="Wang C.S."/>
            <person name="Zhang Y.J."/>
            <person name="Xu X.W."/>
            <person name="Li H."/>
            <person name="Liu A."/>
            <person name="Liu C."/>
            <person name="Xie B.B."/>
            <person name="Qin Q.L."/>
            <person name="Xu Z."/>
            <person name="Chen X.L."/>
            <person name="Zhou B.C."/>
            <person name="Zhang Y.Z."/>
        </authorList>
    </citation>
    <scope>NUCLEOTIDE SEQUENCE [LARGE SCALE GENOMIC DNA]</scope>
    <source>
        <strain evidence="1 2">P-1 km-3</strain>
    </source>
</reference>
<dbReference type="EMBL" id="SRXV01000001">
    <property type="protein sequence ID" value="TGY93933.1"/>
    <property type="molecule type" value="Genomic_DNA"/>
</dbReference>
<accession>A0A4S2HDK7</accession>
<gene>
    <name evidence="1" type="ORF">E5162_01200</name>
</gene>
<dbReference type="AlphaFoldDB" id="A0A4S2HDK7"/>
<protein>
    <submittedName>
        <fullName evidence="1">Uncharacterized protein</fullName>
    </submittedName>
</protein>
<dbReference type="OrthoDB" id="7629758at2"/>
<proteinExistence type="predicted"/>